<keyword evidence="2 7" id="KW-0479">Metal-binding</keyword>
<sequence>METSGVPIVRDPWTESGTTTVSGAYRPVGTGMACRSDFVAVLDGMVSVTNWRSRNIGHVCQIGDPILRYNAEELNPEDIKKSEIKKILKKMHDVMRSYESVGLAAPQIGVPLRIFMIEFSEKMSEKFSPDIQKSREMAIIPLKVFINPKLTVVNYEKVLFPEACESVRGFSADVARYREVLVTGFLVPGLDPEGRPISWQTSGWPARVVQHEMDHLSGRLYTDIMVRSTFACTCWEKVNRTGGRIYVPFSPK</sequence>
<dbReference type="Pfam" id="PF01327">
    <property type="entry name" value="Pep_deformylase"/>
    <property type="match status" value="1"/>
</dbReference>
<evidence type="ECO:0000256" key="7">
    <source>
        <dbReference type="RuleBase" id="RU362111"/>
    </source>
</evidence>
<evidence type="ECO:0000256" key="1">
    <source>
        <dbReference type="ARBA" id="ARBA00010759"/>
    </source>
</evidence>
<dbReference type="HAMAP" id="MF_00163">
    <property type="entry name" value="Pep_deformylase"/>
    <property type="match status" value="1"/>
</dbReference>
<protein>
    <recommendedName>
        <fullName evidence="7">Peptide deformylase</fullName>
        <ecNumber evidence="7">3.5.1.88</ecNumber>
    </recommendedName>
</protein>
<dbReference type="Proteomes" id="UP000502823">
    <property type="component" value="Unassembled WGS sequence"/>
</dbReference>
<comment type="caution">
    <text evidence="8">The sequence shown here is derived from an EMBL/GenBank/DDBJ whole genome shotgun (WGS) entry which is preliminary data.</text>
</comment>
<dbReference type="InParanoid" id="A0A6L2PN42"/>
<evidence type="ECO:0000313" key="8">
    <source>
        <dbReference type="EMBL" id="GFG31437.1"/>
    </source>
</evidence>
<dbReference type="PANTHER" id="PTHR10458:SF2">
    <property type="entry name" value="PEPTIDE DEFORMYLASE, MITOCHONDRIAL"/>
    <property type="match status" value="1"/>
</dbReference>
<evidence type="ECO:0000256" key="2">
    <source>
        <dbReference type="ARBA" id="ARBA00022723"/>
    </source>
</evidence>
<dbReference type="InterPro" id="IPR023635">
    <property type="entry name" value="Peptide_deformylase"/>
</dbReference>
<dbReference type="InterPro" id="IPR036821">
    <property type="entry name" value="Peptide_deformylase_sf"/>
</dbReference>
<keyword evidence="4 7" id="KW-0648">Protein biosynthesis</keyword>
<name>A0A6L2PN42_COPFO</name>
<comment type="catalytic activity">
    <reaction evidence="6 7">
        <text>N-terminal N-formyl-L-methionyl-[peptide] + H2O = N-terminal L-methionyl-[peptide] + formate</text>
        <dbReference type="Rhea" id="RHEA:24420"/>
        <dbReference type="Rhea" id="RHEA-COMP:10639"/>
        <dbReference type="Rhea" id="RHEA-COMP:10640"/>
        <dbReference type="ChEBI" id="CHEBI:15377"/>
        <dbReference type="ChEBI" id="CHEBI:15740"/>
        <dbReference type="ChEBI" id="CHEBI:49298"/>
        <dbReference type="ChEBI" id="CHEBI:64731"/>
        <dbReference type="EC" id="3.5.1.88"/>
    </reaction>
</comment>
<accession>A0A6L2PN42</accession>
<dbReference type="SUPFAM" id="SSF56420">
    <property type="entry name" value="Peptide deformylase"/>
    <property type="match status" value="1"/>
</dbReference>
<dbReference type="GO" id="GO:0006412">
    <property type="term" value="P:translation"/>
    <property type="evidence" value="ECO:0007669"/>
    <property type="project" value="UniProtKB-KW"/>
</dbReference>
<evidence type="ECO:0000256" key="3">
    <source>
        <dbReference type="ARBA" id="ARBA00022801"/>
    </source>
</evidence>
<dbReference type="GO" id="GO:0042586">
    <property type="term" value="F:peptide deformylase activity"/>
    <property type="evidence" value="ECO:0007669"/>
    <property type="project" value="UniProtKB-EC"/>
</dbReference>
<dbReference type="FunCoup" id="A0A6L2PN42">
    <property type="interactions" value="486"/>
</dbReference>
<evidence type="ECO:0000256" key="4">
    <source>
        <dbReference type="ARBA" id="ARBA00022917"/>
    </source>
</evidence>
<dbReference type="PRINTS" id="PR01576">
    <property type="entry name" value="PDEFORMYLASE"/>
</dbReference>
<comment type="similarity">
    <text evidence="1 7">Belongs to the polypeptide deformylase family.</text>
</comment>
<keyword evidence="9" id="KW-1185">Reference proteome</keyword>
<comment type="function">
    <text evidence="5 7">Removes the formyl group from the N-terminal Met of newly synthesized proteins.</text>
</comment>
<dbReference type="PANTHER" id="PTHR10458">
    <property type="entry name" value="PEPTIDE DEFORMYLASE"/>
    <property type="match status" value="1"/>
</dbReference>
<dbReference type="Gene3D" id="3.90.45.10">
    <property type="entry name" value="Peptide deformylase"/>
    <property type="match status" value="1"/>
</dbReference>
<dbReference type="OrthoDB" id="276063at2759"/>
<organism evidence="8 9">
    <name type="scientific">Coptotermes formosanus</name>
    <name type="common">Formosan subterranean termite</name>
    <dbReference type="NCBI Taxonomy" id="36987"/>
    <lineage>
        <taxon>Eukaryota</taxon>
        <taxon>Metazoa</taxon>
        <taxon>Ecdysozoa</taxon>
        <taxon>Arthropoda</taxon>
        <taxon>Hexapoda</taxon>
        <taxon>Insecta</taxon>
        <taxon>Pterygota</taxon>
        <taxon>Neoptera</taxon>
        <taxon>Polyneoptera</taxon>
        <taxon>Dictyoptera</taxon>
        <taxon>Blattodea</taxon>
        <taxon>Blattoidea</taxon>
        <taxon>Termitoidae</taxon>
        <taxon>Rhinotermitidae</taxon>
        <taxon>Coptotermes</taxon>
    </lineage>
</organism>
<dbReference type="GO" id="GO:0005739">
    <property type="term" value="C:mitochondrion"/>
    <property type="evidence" value="ECO:0007669"/>
    <property type="project" value="TreeGrafter"/>
</dbReference>
<reference evidence="9" key="1">
    <citation type="submission" date="2020-01" db="EMBL/GenBank/DDBJ databases">
        <title>Draft genome sequence of the Termite Coptotermes fromosanus.</title>
        <authorList>
            <person name="Itakura S."/>
            <person name="Yosikawa Y."/>
            <person name="Umezawa K."/>
        </authorList>
    </citation>
    <scope>NUCLEOTIDE SEQUENCE [LARGE SCALE GENOMIC DNA]</scope>
</reference>
<dbReference type="CDD" id="cd00487">
    <property type="entry name" value="Pep_deformylase"/>
    <property type="match status" value="1"/>
</dbReference>
<proteinExistence type="inferred from homology"/>
<evidence type="ECO:0000256" key="6">
    <source>
        <dbReference type="ARBA" id="ARBA00048875"/>
    </source>
</evidence>
<dbReference type="EC" id="3.5.1.88" evidence="7"/>
<keyword evidence="3 7" id="KW-0378">Hydrolase</keyword>
<dbReference type="EMBL" id="BLKM01000308">
    <property type="protein sequence ID" value="GFG31437.1"/>
    <property type="molecule type" value="Genomic_DNA"/>
</dbReference>
<evidence type="ECO:0000256" key="5">
    <source>
        <dbReference type="ARBA" id="ARBA00037114"/>
    </source>
</evidence>
<gene>
    <name evidence="8" type="ORF">Cfor_07800</name>
</gene>
<evidence type="ECO:0000313" key="9">
    <source>
        <dbReference type="Proteomes" id="UP000502823"/>
    </source>
</evidence>
<dbReference type="AlphaFoldDB" id="A0A6L2PN42"/>
<dbReference type="FunFam" id="3.90.45.10:FF:000003">
    <property type="entry name" value="Peptide deformylase"/>
    <property type="match status" value="1"/>
</dbReference>
<dbReference type="GO" id="GO:0046872">
    <property type="term" value="F:metal ion binding"/>
    <property type="evidence" value="ECO:0007669"/>
    <property type="project" value="UniProtKB-KW"/>
</dbReference>
<dbReference type="NCBIfam" id="NF001159">
    <property type="entry name" value="PRK00150.1-3"/>
    <property type="match status" value="1"/>
</dbReference>